<protein>
    <submittedName>
        <fullName evidence="2">Uncharacterized protein</fullName>
    </submittedName>
</protein>
<sequence>MAIKKFMKRNIKMLYVLGIVATLVGIKTAYEWRGYFALGGEILILLIPVMIQIWIAMEE</sequence>
<evidence type="ECO:0000313" key="2">
    <source>
        <dbReference type="EMBL" id="AVQ30357.1"/>
    </source>
</evidence>
<feature type="transmembrane region" description="Helical" evidence="1">
    <location>
        <begin position="36"/>
        <end position="57"/>
    </location>
</feature>
<dbReference type="EMBL" id="CP028103">
    <property type="protein sequence ID" value="AVQ30357.1"/>
    <property type="molecule type" value="Genomic_DNA"/>
</dbReference>
<gene>
    <name evidence="2" type="ORF">C4N18_03590</name>
</gene>
<keyword evidence="3" id="KW-1185">Reference proteome</keyword>
<evidence type="ECO:0000313" key="3">
    <source>
        <dbReference type="Proteomes" id="UP000241238"/>
    </source>
</evidence>
<name>A0ABN5JF01_FUSVA</name>
<reference evidence="3" key="1">
    <citation type="journal article" date="2018" name="MSphere">
        <title>Fusobacterium Genomics Using MinION and Illumina Sequencing Enables Genome Completion and Correction.</title>
        <authorList>
            <person name="Todd S.M."/>
            <person name="Settlage R.E."/>
            <person name="Lahmers K.K."/>
            <person name="Slade D.J."/>
        </authorList>
    </citation>
    <scope>NUCLEOTIDE SEQUENCE [LARGE SCALE GENOMIC DNA]</scope>
    <source>
        <strain evidence="3">ATCC 27725</strain>
    </source>
</reference>
<dbReference type="RefSeq" id="WP_005948887.1">
    <property type="nucleotide sequence ID" value="NZ_CP028103.1"/>
</dbReference>
<feature type="transmembrane region" description="Helical" evidence="1">
    <location>
        <begin position="12"/>
        <end position="30"/>
    </location>
</feature>
<keyword evidence="1" id="KW-0812">Transmembrane</keyword>
<dbReference type="GeneID" id="77467062"/>
<evidence type="ECO:0000256" key="1">
    <source>
        <dbReference type="SAM" id="Phobius"/>
    </source>
</evidence>
<organism evidence="2 3">
    <name type="scientific">Fusobacterium varium ATCC 27725</name>
    <dbReference type="NCBI Taxonomy" id="469618"/>
    <lineage>
        <taxon>Bacteria</taxon>
        <taxon>Fusobacteriati</taxon>
        <taxon>Fusobacteriota</taxon>
        <taxon>Fusobacteriia</taxon>
        <taxon>Fusobacteriales</taxon>
        <taxon>Fusobacteriaceae</taxon>
        <taxon>Fusobacterium</taxon>
    </lineage>
</organism>
<keyword evidence="1" id="KW-0472">Membrane</keyword>
<proteinExistence type="predicted"/>
<keyword evidence="1" id="KW-1133">Transmembrane helix</keyword>
<dbReference type="Proteomes" id="UP000241238">
    <property type="component" value="Chromosome"/>
</dbReference>
<accession>A0ABN5JF01</accession>